<dbReference type="Pfam" id="PF02518">
    <property type="entry name" value="HATPase_c"/>
    <property type="match status" value="1"/>
</dbReference>
<feature type="transmembrane region" description="Helical" evidence="1">
    <location>
        <begin position="26"/>
        <end position="44"/>
    </location>
</feature>
<keyword evidence="1" id="KW-0472">Membrane</keyword>
<evidence type="ECO:0000259" key="2">
    <source>
        <dbReference type="Pfam" id="PF02518"/>
    </source>
</evidence>
<evidence type="ECO:0000313" key="4">
    <source>
        <dbReference type="EMBL" id="GGC73894.1"/>
    </source>
</evidence>
<proteinExistence type="predicted"/>
<keyword evidence="5" id="KW-1185">Reference proteome</keyword>
<dbReference type="InterPro" id="IPR010559">
    <property type="entry name" value="Sig_transdc_His_kin_internal"/>
</dbReference>
<organism evidence="4 5">
    <name type="scientific">Undibacterium terreum</name>
    <dbReference type="NCBI Taxonomy" id="1224302"/>
    <lineage>
        <taxon>Bacteria</taxon>
        <taxon>Pseudomonadati</taxon>
        <taxon>Pseudomonadota</taxon>
        <taxon>Betaproteobacteria</taxon>
        <taxon>Burkholderiales</taxon>
        <taxon>Oxalobacteraceae</taxon>
        <taxon>Undibacterium</taxon>
    </lineage>
</organism>
<dbReference type="InterPro" id="IPR050640">
    <property type="entry name" value="Bact_2-comp_sensor_kinase"/>
</dbReference>
<name>A0A916UIN4_9BURK</name>
<dbReference type="Proteomes" id="UP000637423">
    <property type="component" value="Unassembled WGS sequence"/>
</dbReference>
<dbReference type="InterPro" id="IPR036890">
    <property type="entry name" value="HATPase_C_sf"/>
</dbReference>
<dbReference type="AlphaFoldDB" id="A0A916UIN4"/>
<feature type="transmembrane region" description="Helical" evidence="1">
    <location>
        <begin position="123"/>
        <end position="143"/>
    </location>
</feature>
<dbReference type="SUPFAM" id="SSF55874">
    <property type="entry name" value="ATPase domain of HSP90 chaperone/DNA topoisomerase II/histidine kinase"/>
    <property type="match status" value="1"/>
</dbReference>
<feature type="domain" description="Signal transduction histidine kinase internal region" evidence="3">
    <location>
        <begin position="172"/>
        <end position="251"/>
    </location>
</feature>
<dbReference type="Pfam" id="PF06580">
    <property type="entry name" value="His_kinase"/>
    <property type="match status" value="1"/>
</dbReference>
<feature type="transmembrane region" description="Helical" evidence="1">
    <location>
        <begin position="50"/>
        <end position="74"/>
    </location>
</feature>
<gene>
    <name evidence="4" type="ORF">GCM10011396_21380</name>
</gene>
<sequence>MNPATESNLWRYIRSNVFLSRLRDDFLTVTAINILCGTVLTYLLHNGGGFVENIVFSMCIGYSAFLLIDSAVYLIWGTRKPYRPMYYLVCLLAAPVAYFVGSNMGLMIYGYPLKSFASAQSQFGLGTLIFTVVVCLVTTWFFWNKGRMAELTAAAETEKARTAAIEKQAMQAQLQLLQAQIEPHMLFNTLANLQTLISMDADKAQHMLDQLIQYLRATLSSSRADQTSLQQEFTLIKAYLELMSIRMGKRLSYSLDLPADLQAKKIPPMLLQPLVENAIKHGVEPKMEGGNIHVTAREENAVLYLEVSDTGLGLPFDYSESVKAEPSPDGNHIGNANVRDRILAIYGPSASFTLKANQPAGVIACLRLPSII</sequence>
<reference evidence="4" key="2">
    <citation type="submission" date="2020-09" db="EMBL/GenBank/DDBJ databases">
        <authorList>
            <person name="Sun Q."/>
            <person name="Zhou Y."/>
        </authorList>
    </citation>
    <scope>NUCLEOTIDE SEQUENCE</scope>
    <source>
        <strain evidence="4">CGMCC 1.10998</strain>
    </source>
</reference>
<dbReference type="RefSeq" id="WP_188566044.1">
    <property type="nucleotide sequence ID" value="NZ_BMED01000002.1"/>
</dbReference>
<dbReference type="InterPro" id="IPR003594">
    <property type="entry name" value="HATPase_dom"/>
</dbReference>
<keyword evidence="1" id="KW-0812">Transmembrane</keyword>
<feature type="domain" description="Histidine kinase/HSP90-like ATPase" evidence="2">
    <location>
        <begin position="270"/>
        <end position="368"/>
    </location>
</feature>
<comment type="caution">
    <text evidence="4">The sequence shown here is derived from an EMBL/GenBank/DDBJ whole genome shotgun (WGS) entry which is preliminary data.</text>
</comment>
<evidence type="ECO:0000256" key="1">
    <source>
        <dbReference type="SAM" id="Phobius"/>
    </source>
</evidence>
<evidence type="ECO:0000259" key="3">
    <source>
        <dbReference type="Pfam" id="PF06580"/>
    </source>
</evidence>
<dbReference type="EMBL" id="BMED01000002">
    <property type="protein sequence ID" value="GGC73894.1"/>
    <property type="molecule type" value="Genomic_DNA"/>
</dbReference>
<feature type="transmembrane region" description="Helical" evidence="1">
    <location>
        <begin position="86"/>
        <end position="111"/>
    </location>
</feature>
<protein>
    <submittedName>
        <fullName evidence="4">ATPase</fullName>
    </submittedName>
</protein>
<reference evidence="4" key="1">
    <citation type="journal article" date="2014" name="Int. J. Syst. Evol. Microbiol.">
        <title>Complete genome sequence of Corynebacterium casei LMG S-19264T (=DSM 44701T), isolated from a smear-ripened cheese.</title>
        <authorList>
            <consortium name="US DOE Joint Genome Institute (JGI-PGF)"/>
            <person name="Walter F."/>
            <person name="Albersmeier A."/>
            <person name="Kalinowski J."/>
            <person name="Ruckert C."/>
        </authorList>
    </citation>
    <scope>NUCLEOTIDE SEQUENCE</scope>
    <source>
        <strain evidence="4">CGMCC 1.10998</strain>
    </source>
</reference>
<keyword evidence="1" id="KW-1133">Transmembrane helix</keyword>
<evidence type="ECO:0000313" key="5">
    <source>
        <dbReference type="Proteomes" id="UP000637423"/>
    </source>
</evidence>
<accession>A0A916UIN4</accession>
<dbReference type="PANTHER" id="PTHR34220:SF9">
    <property type="entry name" value="SIGNAL TRANSDUCTION HISTIDINE KINASE INTERNAL REGION DOMAIN-CONTAINING PROTEIN"/>
    <property type="match status" value="1"/>
</dbReference>
<dbReference type="GO" id="GO:0016020">
    <property type="term" value="C:membrane"/>
    <property type="evidence" value="ECO:0007669"/>
    <property type="project" value="InterPro"/>
</dbReference>
<dbReference type="GO" id="GO:0000155">
    <property type="term" value="F:phosphorelay sensor kinase activity"/>
    <property type="evidence" value="ECO:0007669"/>
    <property type="project" value="InterPro"/>
</dbReference>
<dbReference type="PANTHER" id="PTHR34220">
    <property type="entry name" value="SENSOR HISTIDINE KINASE YPDA"/>
    <property type="match status" value="1"/>
</dbReference>
<dbReference type="Gene3D" id="3.30.565.10">
    <property type="entry name" value="Histidine kinase-like ATPase, C-terminal domain"/>
    <property type="match status" value="1"/>
</dbReference>